<organism evidence="2 3">
    <name type="scientific">Amycolatopsis acidicola</name>
    <dbReference type="NCBI Taxonomy" id="2596893"/>
    <lineage>
        <taxon>Bacteria</taxon>
        <taxon>Bacillati</taxon>
        <taxon>Actinomycetota</taxon>
        <taxon>Actinomycetes</taxon>
        <taxon>Pseudonocardiales</taxon>
        <taxon>Pseudonocardiaceae</taxon>
        <taxon>Amycolatopsis</taxon>
    </lineage>
</organism>
<dbReference type="Gene3D" id="3.30.559.30">
    <property type="entry name" value="Nonribosomal peptide synthetase, condensation domain"/>
    <property type="match status" value="1"/>
</dbReference>
<comment type="caution">
    <text evidence="2">The sequence shown here is derived from an EMBL/GenBank/DDBJ whole genome shotgun (WGS) entry which is preliminary data.</text>
</comment>
<reference evidence="2" key="1">
    <citation type="submission" date="2019-09" db="EMBL/GenBank/DDBJ databases">
        <authorList>
            <person name="Teo W.F.A."/>
            <person name="Duangmal K."/>
        </authorList>
    </citation>
    <scope>NUCLEOTIDE SEQUENCE [LARGE SCALE GENOMIC DNA]</scope>
    <source>
        <strain evidence="2">K81G1</strain>
    </source>
</reference>
<dbReference type="Proteomes" id="UP000319769">
    <property type="component" value="Unassembled WGS sequence"/>
</dbReference>
<dbReference type="GO" id="GO:0043041">
    <property type="term" value="P:amino acid activation for nonribosomal peptide biosynthetic process"/>
    <property type="evidence" value="ECO:0007669"/>
    <property type="project" value="TreeGrafter"/>
</dbReference>
<evidence type="ECO:0000259" key="1">
    <source>
        <dbReference type="Pfam" id="PF00668"/>
    </source>
</evidence>
<proteinExistence type="predicted"/>
<dbReference type="Pfam" id="PF00668">
    <property type="entry name" value="Condensation"/>
    <property type="match status" value="1"/>
</dbReference>
<dbReference type="InterPro" id="IPR023213">
    <property type="entry name" value="CAT-like_dom_sf"/>
</dbReference>
<dbReference type="GO" id="GO:0044550">
    <property type="term" value="P:secondary metabolite biosynthetic process"/>
    <property type="evidence" value="ECO:0007669"/>
    <property type="project" value="TreeGrafter"/>
</dbReference>
<sequence length="460" mass="49677">MEYTELSAYPLPDGTLTTWAPVCEKASWHDDERGISYDHEAHLRDAVPGAWIGSVMRIPLRYDAGAVRRALRAWIARHEALRTTVRSTGGENPGWQRRSVAATEVDVRAEERGNVTTNTAHDVLTEYFAAVSPSSWPHCLFATVTEPGGAAFTVAFGADHSVMDAYSQLLWFQEFHSLYSRALSGEHDTALAAAEVGSHVDHSAAARSLAAVIDEQDPAVRRWHEFLAGPEDYRFPGYPAAAGSAGDPGMPQHSLSRWAIGPEDAERLERLCRGLGTGTQSGALAALALAARSLTGDTRLPFVMPMHTRHEREHADAVGWYVGLCPVAIELGAAPDFAGAVAQARAAVSGARGCAKTSFSRTADILGIEDTPRFVVSYVDVRGVPGATRWPEWNARALRSPEPSRDEVYLWLVHSAHGISVSARCARSDHALAAVEELIDGFATQVREAVAVEVELEVGA</sequence>
<dbReference type="AlphaFoldDB" id="A0A5N0V9T2"/>
<evidence type="ECO:0000313" key="2">
    <source>
        <dbReference type="EMBL" id="KAA9162023.1"/>
    </source>
</evidence>
<dbReference type="GO" id="GO:0005737">
    <property type="term" value="C:cytoplasm"/>
    <property type="evidence" value="ECO:0007669"/>
    <property type="project" value="TreeGrafter"/>
</dbReference>
<dbReference type="GO" id="GO:0031177">
    <property type="term" value="F:phosphopantetheine binding"/>
    <property type="evidence" value="ECO:0007669"/>
    <property type="project" value="TreeGrafter"/>
</dbReference>
<feature type="domain" description="Condensation" evidence="1">
    <location>
        <begin position="55"/>
        <end position="352"/>
    </location>
</feature>
<dbReference type="PANTHER" id="PTHR45527">
    <property type="entry name" value="NONRIBOSOMAL PEPTIDE SYNTHETASE"/>
    <property type="match status" value="1"/>
</dbReference>
<dbReference type="EMBL" id="VMNW02000014">
    <property type="protein sequence ID" value="KAA9162023.1"/>
    <property type="molecule type" value="Genomic_DNA"/>
</dbReference>
<dbReference type="RefSeq" id="WP_144749592.1">
    <property type="nucleotide sequence ID" value="NZ_VMNW02000014.1"/>
</dbReference>
<dbReference type="InterPro" id="IPR001242">
    <property type="entry name" value="Condensation_dom"/>
</dbReference>
<dbReference type="GO" id="GO:0008610">
    <property type="term" value="P:lipid biosynthetic process"/>
    <property type="evidence" value="ECO:0007669"/>
    <property type="project" value="UniProtKB-ARBA"/>
</dbReference>
<dbReference type="OrthoDB" id="9789603at2"/>
<accession>A0A5N0V9T2</accession>
<protein>
    <submittedName>
        <fullName evidence="2">Aureobasidin A1 biosynthesis complex</fullName>
    </submittedName>
</protein>
<evidence type="ECO:0000313" key="3">
    <source>
        <dbReference type="Proteomes" id="UP000319769"/>
    </source>
</evidence>
<gene>
    <name evidence="2" type="ORF">FPZ12_012325</name>
</gene>
<dbReference type="GO" id="GO:0003824">
    <property type="term" value="F:catalytic activity"/>
    <property type="evidence" value="ECO:0007669"/>
    <property type="project" value="InterPro"/>
</dbReference>
<dbReference type="SUPFAM" id="SSF52777">
    <property type="entry name" value="CoA-dependent acyltransferases"/>
    <property type="match status" value="2"/>
</dbReference>
<keyword evidence="3" id="KW-1185">Reference proteome</keyword>
<name>A0A5N0V9T2_9PSEU</name>
<dbReference type="PANTHER" id="PTHR45527:SF1">
    <property type="entry name" value="FATTY ACID SYNTHASE"/>
    <property type="match status" value="1"/>
</dbReference>
<dbReference type="Gene3D" id="3.30.559.10">
    <property type="entry name" value="Chloramphenicol acetyltransferase-like domain"/>
    <property type="match status" value="1"/>
</dbReference>